<dbReference type="EMBL" id="JBIYEW010000003">
    <property type="protein sequence ID" value="MFK4637994.1"/>
    <property type="molecule type" value="Genomic_DNA"/>
</dbReference>
<gene>
    <name evidence="2" type="ORF">ABIA52_000883</name>
</gene>
<accession>A0ABW8N1V1</accession>
<sequence>MSTMDTAGKSTAKPGIPVNRFALFAETILAGVIVLLLSIPLVTAPAAYAAGVAHLERHLSGRDDSLRSLWGNFRRALPGSWKMGITTAAAAVVIVLNLLLALVGQLPGRAAILPATLILAAAGAVLFLRIAANWSGAVTWDGDAGRETADVPGPQRWAAAYAGAKADSLRDWSGSLLLLAAVFMAVVFVWMLQALFVIVPGTLVLAAAGIKIRSHRQVKPPRPLR</sequence>
<dbReference type="RefSeq" id="WP_404593688.1">
    <property type="nucleotide sequence ID" value="NZ_JBIYEW010000003.1"/>
</dbReference>
<keyword evidence="1" id="KW-0472">Membrane</keyword>
<keyword evidence="1" id="KW-0812">Transmembrane</keyword>
<evidence type="ECO:0000256" key="1">
    <source>
        <dbReference type="SAM" id="Phobius"/>
    </source>
</evidence>
<keyword evidence="3" id="KW-1185">Reference proteome</keyword>
<feature type="transmembrane region" description="Helical" evidence="1">
    <location>
        <begin position="110"/>
        <end position="132"/>
    </location>
</feature>
<evidence type="ECO:0000313" key="2">
    <source>
        <dbReference type="EMBL" id="MFK4637994.1"/>
    </source>
</evidence>
<evidence type="ECO:0008006" key="4">
    <source>
        <dbReference type="Google" id="ProtNLM"/>
    </source>
</evidence>
<feature type="transmembrane region" description="Helical" evidence="1">
    <location>
        <begin position="21"/>
        <end position="42"/>
    </location>
</feature>
<reference evidence="2 3" key="1">
    <citation type="submission" date="2024-10" db="EMBL/GenBank/DDBJ databases">
        <title>Novel secondary metabolite-producing bacteria for plant disease control.</title>
        <authorList>
            <person name="Chevrette M."/>
        </authorList>
    </citation>
    <scope>NUCLEOTIDE SEQUENCE [LARGE SCALE GENOMIC DNA]</scope>
    <source>
        <strain evidence="2 3">J30 TE3557</strain>
    </source>
</reference>
<proteinExistence type="predicted"/>
<keyword evidence="1" id="KW-1133">Transmembrane helix</keyword>
<protein>
    <recommendedName>
        <fullName evidence="4">Poxvirus protein I5</fullName>
    </recommendedName>
</protein>
<dbReference type="Proteomes" id="UP001620520">
    <property type="component" value="Unassembled WGS sequence"/>
</dbReference>
<feature type="transmembrane region" description="Helical" evidence="1">
    <location>
        <begin position="177"/>
        <end position="210"/>
    </location>
</feature>
<organism evidence="2 3">
    <name type="scientific">Paenarthrobacter histidinolovorans</name>
    <dbReference type="NCBI Taxonomy" id="43664"/>
    <lineage>
        <taxon>Bacteria</taxon>
        <taxon>Bacillati</taxon>
        <taxon>Actinomycetota</taxon>
        <taxon>Actinomycetes</taxon>
        <taxon>Micrococcales</taxon>
        <taxon>Micrococcaceae</taxon>
        <taxon>Paenarthrobacter</taxon>
    </lineage>
</organism>
<evidence type="ECO:0000313" key="3">
    <source>
        <dbReference type="Proteomes" id="UP001620520"/>
    </source>
</evidence>
<feature type="transmembrane region" description="Helical" evidence="1">
    <location>
        <begin position="83"/>
        <end position="103"/>
    </location>
</feature>
<name>A0ABW8N1V1_9MICC</name>
<comment type="caution">
    <text evidence="2">The sequence shown here is derived from an EMBL/GenBank/DDBJ whole genome shotgun (WGS) entry which is preliminary data.</text>
</comment>